<keyword evidence="3" id="KW-0540">Nuclease</keyword>
<proteinExistence type="inferred from homology"/>
<dbReference type="GO" id="GO:0051607">
    <property type="term" value="P:defense response to virus"/>
    <property type="evidence" value="ECO:0007669"/>
    <property type="project" value="UniProtKB-KW"/>
</dbReference>
<dbReference type="Pfam" id="PF03787">
    <property type="entry name" value="RAMPs"/>
    <property type="match status" value="1"/>
</dbReference>
<feature type="domain" description="CRISPR type III-associated protein" evidence="9">
    <location>
        <begin position="10"/>
        <end position="189"/>
    </location>
</feature>
<keyword evidence="5" id="KW-0378">Hydrolase</keyword>
<dbReference type="RefSeq" id="WP_149678930.1">
    <property type="nucleotide sequence ID" value="NZ_DAONMB010000024.1"/>
</dbReference>
<dbReference type="InterPro" id="IPR052216">
    <property type="entry name" value="CRISPR_Csm3_endoribonuclease"/>
</dbReference>
<sequence length="224" mass="24835">MYGKLIIKSELKVLTGLHIGGSNIFAAIGSVDSPVIKDTRTNMPIVPGSSLKGKLRTLLARSYAEDIHKLPDPNDDPIEIRRLFGSSGKPIIKGRLQFADAYVCNSEEFQSVGLTEIKFENTIDRGTSMANPRQIERVVSGVRFAVNIVYDLECKEEVKDDLSNLARAMKLLQLDYLGGHGTRGSGRVSFEKIEIIPAEEGYDLNLDELKSIFEEVESYELLSV</sequence>
<accession>A0A1M6H884</accession>
<comment type="similarity">
    <text evidence="1">Belongs to the CRISPR-associated Csm3 family.</text>
</comment>
<evidence type="ECO:0000313" key="10">
    <source>
        <dbReference type="EMBL" id="SHJ18374.1"/>
    </source>
</evidence>
<keyword evidence="4" id="KW-0255">Endonuclease</keyword>
<evidence type="ECO:0000256" key="6">
    <source>
        <dbReference type="ARBA" id="ARBA00022884"/>
    </source>
</evidence>
<dbReference type="EMBL" id="FQZP01000030">
    <property type="protein sequence ID" value="SHJ18374.1"/>
    <property type="molecule type" value="Genomic_DNA"/>
</dbReference>
<dbReference type="GO" id="GO:0003723">
    <property type="term" value="F:RNA binding"/>
    <property type="evidence" value="ECO:0007669"/>
    <property type="project" value="UniProtKB-KW"/>
</dbReference>
<evidence type="ECO:0000256" key="8">
    <source>
        <dbReference type="ARBA" id="ARBA00033183"/>
    </source>
</evidence>
<keyword evidence="11" id="KW-1185">Reference proteome</keyword>
<evidence type="ECO:0000313" key="11">
    <source>
        <dbReference type="Proteomes" id="UP000324781"/>
    </source>
</evidence>
<evidence type="ECO:0000256" key="1">
    <source>
        <dbReference type="ARBA" id="ARBA00006342"/>
    </source>
</evidence>
<dbReference type="InterPro" id="IPR005537">
    <property type="entry name" value="RAMP_III_fam"/>
</dbReference>
<evidence type="ECO:0000256" key="2">
    <source>
        <dbReference type="ARBA" id="ARBA00022150"/>
    </source>
</evidence>
<protein>
    <recommendedName>
        <fullName evidence="2">CRISPR system Cms endoribonuclease Csm3</fullName>
    </recommendedName>
    <alternativeName>
        <fullName evidence="8">CRISPR type III A-associated RAMP protein Csm3</fullName>
    </alternativeName>
</protein>
<name>A0A1M6H884_9FIRM</name>
<reference evidence="10 11" key="1">
    <citation type="submission" date="2016-11" db="EMBL/GenBank/DDBJ databases">
        <authorList>
            <person name="Varghese N."/>
            <person name="Submissions S."/>
        </authorList>
    </citation>
    <scope>NUCLEOTIDE SEQUENCE [LARGE SCALE GENOMIC DNA]</scope>
    <source>
        <strain evidence="10 11">DSM 19027</strain>
    </source>
</reference>
<dbReference type="GO" id="GO:0016787">
    <property type="term" value="F:hydrolase activity"/>
    <property type="evidence" value="ECO:0007669"/>
    <property type="project" value="UniProtKB-KW"/>
</dbReference>
<dbReference type="OrthoDB" id="1063910at2"/>
<dbReference type="InterPro" id="IPR013412">
    <property type="entry name" value="CRISPR-assoc_RAMP_Csm3"/>
</dbReference>
<evidence type="ECO:0000259" key="9">
    <source>
        <dbReference type="Pfam" id="PF03787"/>
    </source>
</evidence>
<gene>
    <name evidence="10" type="ORF">SAMN05444373_103012</name>
</gene>
<dbReference type="PANTHER" id="PTHR35579">
    <property type="entry name" value="CRISPR SYSTEM CMS ENDORIBONUCLEASE CSM3"/>
    <property type="match status" value="1"/>
</dbReference>
<dbReference type="AlphaFoldDB" id="A0A1M6H884"/>
<evidence type="ECO:0000256" key="3">
    <source>
        <dbReference type="ARBA" id="ARBA00022722"/>
    </source>
</evidence>
<evidence type="ECO:0000256" key="5">
    <source>
        <dbReference type="ARBA" id="ARBA00022801"/>
    </source>
</evidence>
<dbReference type="PANTHER" id="PTHR35579:SF3">
    <property type="entry name" value="CRISPR SYSTEM CMS ENDORIBONUCLEASE CSM3"/>
    <property type="match status" value="1"/>
</dbReference>
<organism evidence="10 11">
    <name type="scientific">Thermoclostridium caenicola</name>
    <dbReference type="NCBI Taxonomy" id="659425"/>
    <lineage>
        <taxon>Bacteria</taxon>
        <taxon>Bacillati</taxon>
        <taxon>Bacillota</taxon>
        <taxon>Clostridia</taxon>
        <taxon>Eubacteriales</taxon>
        <taxon>Oscillospiraceae</taxon>
        <taxon>Thermoclostridium</taxon>
    </lineage>
</organism>
<evidence type="ECO:0000256" key="4">
    <source>
        <dbReference type="ARBA" id="ARBA00022759"/>
    </source>
</evidence>
<dbReference type="Proteomes" id="UP000324781">
    <property type="component" value="Unassembled WGS sequence"/>
</dbReference>
<keyword evidence="6" id="KW-0694">RNA-binding</keyword>
<keyword evidence="7" id="KW-0051">Antiviral defense</keyword>
<dbReference type="GO" id="GO:0004519">
    <property type="term" value="F:endonuclease activity"/>
    <property type="evidence" value="ECO:0007669"/>
    <property type="project" value="UniProtKB-KW"/>
</dbReference>
<dbReference type="NCBIfam" id="TIGR02582">
    <property type="entry name" value="cas7_TM1809"/>
    <property type="match status" value="1"/>
</dbReference>
<evidence type="ECO:0000256" key="7">
    <source>
        <dbReference type="ARBA" id="ARBA00023118"/>
    </source>
</evidence>